<evidence type="ECO:0000313" key="5">
    <source>
        <dbReference type="EMBL" id="QGX97504.1"/>
    </source>
</evidence>
<dbReference type="EMBL" id="CP034348">
    <property type="protein sequence ID" value="QGX97504.1"/>
    <property type="molecule type" value="Genomic_DNA"/>
</dbReference>
<evidence type="ECO:0000256" key="2">
    <source>
        <dbReference type="ARBA" id="ARBA00022679"/>
    </source>
</evidence>
<dbReference type="PANTHER" id="PTHR43300">
    <property type="entry name" value="ACETYLTRANSFERASE"/>
    <property type="match status" value="1"/>
</dbReference>
<keyword evidence="3" id="KW-0677">Repeat</keyword>
<name>A0A6I6IN38_9RHOB</name>
<keyword evidence="6" id="KW-1185">Reference proteome</keyword>
<evidence type="ECO:0000256" key="3">
    <source>
        <dbReference type="ARBA" id="ARBA00022737"/>
    </source>
</evidence>
<evidence type="ECO:0000256" key="4">
    <source>
        <dbReference type="ARBA" id="ARBA00023315"/>
    </source>
</evidence>
<evidence type="ECO:0000313" key="6">
    <source>
        <dbReference type="Proteomes" id="UP000428330"/>
    </source>
</evidence>
<dbReference type="CDD" id="cd03349">
    <property type="entry name" value="LbH_XAT"/>
    <property type="match status" value="1"/>
</dbReference>
<accession>A0A6I6IN38</accession>
<dbReference type="OrthoDB" id="9815592at2"/>
<protein>
    <submittedName>
        <fullName evidence="5">CatB-related O-acetyltransferase</fullName>
    </submittedName>
</protein>
<dbReference type="Gene3D" id="2.160.10.10">
    <property type="entry name" value="Hexapeptide repeat proteins"/>
    <property type="match status" value="1"/>
</dbReference>
<dbReference type="InterPro" id="IPR050179">
    <property type="entry name" value="Trans_hexapeptide_repeat"/>
</dbReference>
<gene>
    <name evidence="5" type="ORF">EI983_04110</name>
</gene>
<dbReference type="InterPro" id="IPR018357">
    <property type="entry name" value="Hexapep_transf_CS"/>
</dbReference>
<sequence length="216" mass="23448">MPAQLPDAARIHPITLPDGSEHAGTVFLNNVNTHPRVQVGAFTYASDFDPPSPDGWIARLAPYLFDFAQELLVIGKFCQIAHGVRFISAAANHDMTGVSTYPFPVFDPDTMLGYQPDTRDTIVGHDVWLGYGAQVMPGARIGSGAIIGAGAVVRGTVPDYAVVIGNPGRVVRMRFPEEDVARLLELAWWNWPVERIEQALPSIAQGDVDALSRFAP</sequence>
<dbReference type="RefSeq" id="WP_157706138.1">
    <property type="nucleotide sequence ID" value="NZ_CP034348.1"/>
</dbReference>
<keyword evidence="4" id="KW-0012">Acyltransferase</keyword>
<keyword evidence="2 5" id="KW-0808">Transferase</keyword>
<evidence type="ECO:0000256" key="1">
    <source>
        <dbReference type="ARBA" id="ARBA00007274"/>
    </source>
</evidence>
<reference evidence="6" key="1">
    <citation type="submission" date="2018-12" db="EMBL/GenBank/DDBJ databases">
        <title>Complete genome sequence of Roseovarius sp. MME-070.</title>
        <authorList>
            <person name="Nam Y.-D."/>
            <person name="Kang J."/>
            <person name="Chung W.-H."/>
            <person name="Park Y.S."/>
        </authorList>
    </citation>
    <scope>NUCLEOTIDE SEQUENCE [LARGE SCALE GENOMIC DNA]</scope>
    <source>
        <strain evidence="6">MME-070</strain>
    </source>
</reference>
<dbReference type="KEGG" id="rom:EI983_04110"/>
<proteinExistence type="inferred from homology"/>
<dbReference type="PANTHER" id="PTHR43300:SF11">
    <property type="entry name" value="ACETYLTRANSFERASE RV3034C-RELATED"/>
    <property type="match status" value="1"/>
</dbReference>
<dbReference type="PROSITE" id="PS00101">
    <property type="entry name" value="HEXAPEP_TRANSFERASES"/>
    <property type="match status" value="1"/>
</dbReference>
<dbReference type="SUPFAM" id="SSF51161">
    <property type="entry name" value="Trimeric LpxA-like enzymes"/>
    <property type="match status" value="1"/>
</dbReference>
<dbReference type="Proteomes" id="UP000428330">
    <property type="component" value="Chromosome"/>
</dbReference>
<comment type="similarity">
    <text evidence="1">Belongs to the transferase hexapeptide repeat family.</text>
</comment>
<dbReference type="InterPro" id="IPR001451">
    <property type="entry name" value="Hexapep"/>
</dbReference>
<dbReference type="Pfam" id="PF00132">
    <property type="entry name" value="Hexapep"/>
    <property type="match status" value="1"/>
</dbReference>
<dbReference type="GO" id="GO:0016746">
    <property type="term" value="F:acyltransferase activity"/>
    <property type="evidence" value="ECO:0007669"/>
    <property type="project" value="UniProtKB-KW"/>
</dbReference>
<dbReference type="AlphaFoldDB" id="A0A6I6IN38"/>
<dbReference type="InterPro" id="IPR011004">
    <property type="entry name" value="Trimer_LpxA-like_sf"/>
</dbReference>
<organism evidence="5 6">
    <name type="scientific">Roseovarius faecimaris</name>
    <dbReference type="NCBI Taxonomy" id="2494550"/>
    <lineage>
        <taxon>Bacteria</taxon>
        <taxon>Pseudomonadati</taxon>
        <taxon>Pseudomonadota</taxon>
        <taxon>Alphaproteobacteria</taxon>
        <taxon>Rhodobacterales</taxon>
        <taxon>Roseobacteraceae</taxon>
        <taxon>Roseovarius</taxon>
    </lineage>
</organism>